<dbReference type="OrthoDB" id="270335at2"/>
<evidence type="ECO:0000256" key="1">
    <source>
        <dbReference type="SAM" id="MobiDB-lite"/>
    </source>
</evidence>
<sequence precursor="true">MSTFRKTFLVCLPVALLAGSLFFSSGADAEPKPAGNTPADKIEPGSQLKPTELDGIRKVHQFGPTLLCGQPDKEALKNAAENGIEVVITLRKESEINWDEADYVESLSLKFHQLGFQLPESLSDDILDKSRELLRNTEESPVMLHCASANRVGAVWAAHRVLDHGVDWQTAMKEAKQVGLRNPGYAEQVQDYIKRKQVDSNAESK</sequence>
<accession>A0A518CSH7</accession>
<keyword evidence="4" id="KW-1185">Reference proteome</keyword>
<dbReference type="Proteomes" id="UP000317178">
    <property type="component" value="Chromosome"/>
</dbReference>
<reference evidence="3 4" key="1">
    <citation type="submission" date="2019-02" db="EMBL/GenBank/DDBJ databases">
        <title>Deep-cultivation of Planctomycetes and their phenomic and genomic characterization uncovers novel biology.</title>
        <authorList>
            <person name="Wiegand S."/>
            <person name="Jogler M."/>
            <person name="Boedeker C."/>
            <person name="Pinto D."/>
            <person name="Vollmers J."/>
            <person name="Rivas-Marin E."/>
            <person name="Kohn T."/>
            <person name="Peeters S.H."/>
            <person name="Heuer A."/>
            <person name="Rast P."/>
            <person name="Oberbeckmann S."/>
            <person name="Bunk B."/>
            <person name="Jeske O."/>
            <person name="Meyerdierks A."/>
            <person name="Storesund J.E."/>
            <person name="Kallscheuer N."/>
            <person name="Luecker S."/>
            <person name="Lage O.M."/>
            <person name="Pohl T."/>
            <person name="Merkel B.J."/>
            <person name="Hornburger P."/>
            <person name="Mueller R.-W."/>
            <person name="Bruemmer F."/>
            <person name="Labrenz M."/>
            <person name="Spormann A.M."/>
            <person name="Op den Camp H."/>
            <person name="Overmann J."/>
            <person name="Amann R."/>
            <person name="Jetten M.S.M."/>
            <person name="Mascher T."/>
            <person name="Medema M.H."/>
            <person name="Devos D.P."/>
            <person name="Kaster A.-K."/>
            <person name="Ovreas L."/>
            <person name="Rohde M."/>
            <person name="Galperin M.Y."/>
            <person name="Jogler C."/>
        </authorList>
    </citation>
    <scope>NUCLEOTIDE SEQUENCE [LARGE SCALE GENOMIC DNA]</scope>
    <source>
        <strain evidence="3 4">Pla110</strain>
    </source>
</reference>
<dbReference type="RefSeq" id="WP_144998120.1">
    <property type="nucleotide sequence ID" value="NZ_CP036281.1"/>
</dbReference>
<keyword evidence="2" id="KW-0732">Signal</keyword>
<gene>
    <name evidence="3" type="ORF">Pla110_39230</name>
</gene>
<protein>
    <recommendedName>
        <fullName evidence="5">Beta-lactamase hydrolase-like protein</fullName>
    </recommendedName>
</protein>
<name>A0A518CSH7_9PLAN</name>
<evidence type="ECO:0008006" key="5">
    <source>
        <dbReference type="Google" id="ProtNLM"/>
    </source>
</evidence>
<dbReference type="Gene3D" id="3.90.190.10">
    <property type="entry name" value="Protein tyrosine phosphatase superfamily"/>
    <property type="match status" value="1"/>
</dbReference>
<dbReference type="KEGG" id="plon:Pla110_39230"/>
<feature type="chain" id="PRO_5022222014" description="Beta-lactamase hydrolase-like protein" evidence="2">
    <location>
        <begin position="30"/>
        <end position="205"/>
    </location>
</feature>
<evidence type="ECO:0000256" key="2">
    <source>
        <dbReference type="SAM" id="SignalP"/>
    </source>
</evidence>
<dbReference type="SUPFAM" id="SSF52799">
    <property type="entry name" value="(Phosphotyrosine protein) phosphatases II"/>
    <property type="match status" value="1"/>
</dbReference>
<dbReference type="InterPro" id="IPR029021">
    <property type="entry name" value="Prot-tyrosine_phosphatase-like"/>
</dbReference>
<organism evidence="3 4">
    <name type="scientific">Polystyrenella longa</name>
    <dbReference type="NCBI Taxonomy" id="2528007"/>
    <lineage>
        <taxon>Bacteria</taxon>
        <taxon>Pseudomonadati</taxon>
        <taxon>Planctomycetota</taxon>
        <taxon>Planctomycetia</taxon>
        <taxon>Planctomycetales</taxon>
        <taxon>Planctomycetaceae</taxon>
        <taxon>Polystyrenella</taxon>
    </lineage>
</organism>
<feature type="signal peptide" evidence="2">
    <location>
        <begin position="1"/>
        <end position="29"/>
    </location>
</feature>
<proteinExistence type="predicted"/>
<dbReference type="AlphaFoldDB" id="A0A518CSH7"/>
<dbReference type="EMBL" id="CP036281">
    <property type="protein sequence ID" value="QDU82168.1"/>
    <property type="molecule type" value="Genomic_DNA"/>
</dbReference>
<evidence type="ECO:0000313" key="3">
    <source>
        <dbReference type="EMBL" id="QDU82168.1"/>
    </source>
</evidence>
<feature type="region of interest" description="Disordered" evidence="1">
    <location>
        <begin position="29"/>
        <end position="49"/>
    </location>
</feature>
<evidence type="ECO:0000313" key="4">
    <source>
        <dbReference type="Proteomes" id="UP000317178"/>
    </source>
</evidence>